<dbReference type="PANTHER" id="PTHR43434:SF1">
    <property type="entry name" value="PHOSPHOGLYCOLATE PHOSPHATASE"/>
    <property type="match status" value="1"/>
</dbReference>
<dbReference type="Gene3D" id="3.40.50.1000">
    <property type="entry name" value="HAD superfamily/HAD-like"/>
    <property type="match status" value="1"/>
</dbReference>
<gene>
    <name evidence="1" type="ORF">BJY16_004061</name>
</gene>
<dbReference type="EMBL" id="JACHNB010000001">
    <property type="protein sequence ID" value="MBB4740602.1"/>
    <property type="molecule type" value="Genomic_DNA"/>
</dbReference>
<dbReference type="GO" id="GO:0006281">
    <property type="term" value="P:DNA repair"/>
    <property type="evidence" value="ECO:0007669"/>
    <property type="project" value="TreeGrafter"/>
</dbReference>
<dbReference type="SFLD" id="SFLDG01129">
    <property type="entry name" value="C1.5:_HAD__Beta-PGM__Phosphata"/>
    <property type="match status" value="1"/>
</dbReference>
<dbReference type="InterPro" id="IPR050155">
    <property type="entry name" value="HAD-like_hydrolase_sf"/>
</dbReference>
<keyword evidence="1" id="KW-0378">Hydrolase</keyword>
<organism evidence="1 2">
    <name type="scientific">Actinoplanes octamycinicus</name>
    <dbReference type="NCBI Taxonomy" id="135948"/>
    <lineage>
        <taxon>Bacteria</taxon>
        <taxon>Bacillati</taxon>
        <taxon>Actinomycetota</taxon>
        <taxon>Actinomycetes</taxon>
        <taxon>Micromonosporales</taxon>
        <taxon>Micromonosporaceae</taxon>
        <taxon>Actinoplanes</taxon>
    </lineage>
</organism>
<dbReference type="GO" id="GO:0008967">
    <property type="term" value="F:phosphoglycolate phosphatase activity"/>
    <property type="evidence" value="ECO:0007669"/>
    <property type="project" value="TreeGrafter"/>
</dbReference>
<proteinExistence type="predicted"/>
<dbReference type="SFLD" id="SFLDS00003">
    <property type="entry name" value="Haloacid_Dehalogenase"/>
    <property type="match status" value="1"/>
</dbReference>
<keyword evidence="2" id="KW-1185">Reference proteome</keyword>
<dbReference type="Proteomes" id="UP000546162">
    <property type="component" value="Unassembled WGS sequence"/>
</dbReference>
<dbReference type="GO" id="GO:0005829">
    <property type="term" value="C:cytosol"/>
    <property type="evidence" value="ECO:0007669"/>
    <property type="project" value="TreeGrafter"/>
</dbReference>
<reference evidence="1 2" key="1">
    <citation type="submission" date="2020-08" db="EMBL/GenBank/DDBJ databases">
        <title>Sequencing the genomes of 1000 actinobacteria strains.</title>
        <authorList>
            <person name="Klenk H.-P."/>
        </authorList>
    </citation>
    <scope>NUCLEOTIDE SEQUENCE [LARGE SCALE GENOMIC DNA]</scope>
    <source>
        <strain evidence="1 2">DSM 45809</strain>
    </source>
</reference>
<sequence length="227" mass="23777">MGGLVIFDLDDTLLRTAAATRAARRTVLATLLPGCDVARALAIWRRTTLLYSDQQFADLVEVLAAVLGAPLPAGADLDGLAAEYHAEAVARVTVDPRVVAAARRLRGDGHALAIVSNGDDAAQRAKIDRCGLGELAPAERVVICDGTRIPRKPDPAGLRPLLGAAAPAVLVGDRTTDVLTARRAGIPVVRLRTRTADLERGSGLSRAVRADAECAPAGVYDAVRELL</sequence>
<dbReference type="Pfam" id="PF00702">
    <property type="entry name" value="Hydrolase"/>
    <property type="match status" value="1"/>
</dbReference>
<dbReference type="AlphaFoldDB" id="A0A7W7GYU2"/>
<dbReference type="InterPro" id="IPR036412">
    <property type="entry name" value="HAD-like_sf"/>
</dbReference>
<protein>
    <submittedName>
        <fullName evidence="1">Phosphoglycolate phosphatase-like HAD superfamily hydrolase</fullName>
    </submittedName>
</protein>
<name>A0A7W7GYU2_9ACTN</name>
<dbReference type="RefSeq" id="WP_185041179.1">
    <property type="nucleotide sequence ID" value="NZ_BAABFG010000005.1"/>
</dbReference>
<comment type="caution">
    <text evidence="1">The sequence shown here is derived from an EMBL/GenBank/DDBJ whole genome shotgun (WGS) entry which is preliminary data.</text>
</comment>
<evidence type="ECO:0000313" key="1">
    <source>
        <dbReference type="EMBL" id="MBB4740602.1"/>
    </source>
</evidence>
<evidence type="ECO:0000313" key="2">
    <source>
        <dbReference type="Proteomes" id="UP000546162"/>
    </source>
</evidence>
<dbReference type="SUPFAM" id="SSF56784">
    <property type="entry name" value="HAD-like"/>
    <property type="match status" value="1"/>
</dbReference>
<dbReference type="PANTHER" id="PTHR43434">
    <property type="entry name" value="PHOSPHOGLYCOLATE PHOSPHATASE"/>
    <property type="match status" value="1"/>
</dbReference>
<dbReference type="InterPro" id="IPR023214">
    <property type="entry name" value="HAD_sf"/>
</dbReference>
<accession>A0A7W7GYU2</accession>